<evidence type="ECO:0000313" key="2">
    <source>
        <dbReference type="EMBL" id="WNM18027.1"/>
    </source>
</evidence>
<accession>A0AA96J174</accession>
<sequence>MKLFKSLLLLLLLATSFSFSQSLEFEKPNYNDIKSNINNKDSQLYYPKLIQRLVQNDTLISEEEYKHIYYGYVFHKEYSPYMRSPNEDKIKKYFQEENLSAKDVKKCIDLLKKALKEYPLDFRYLGFLSYLYHLDGDDVSSKKVALNLNGLMDTILSTGDGLTCETAFHVISVSHEYALLNRFDLESKSQSLINNCDYLAFEKGRYKVDGLYFDISKLTESFMSSFGEK</sequence>
<gene>
    <name evidence="3" type="ORF">RN605_01675</name>
    <name evidence="2" type="ORF">RN608_08375</name>
</gene>
<dbReference type="RefSeq" id="WP_313321677.1">
    <property type="nucleotide sequence ID" value="NZ_CP134878.1"/>
</dbReference>
<evidence type="ECO:0000256" key="1">
    <source>
        <dbReference type="SAM" id="SignalP"/>
    </source>
</evidence>
<dbReference type="AlphaFoldDB" id="A0AA96JAX9"/>
<feature type="chain" id="PRO_5044705472" evidence="1">
    <location>
        <begin position="21"/>
        <end position="229"/>
    </location>
</feature>
<proteinExistence type="predicted"/>
<dbReference type="Proteomes" id="UP001304515">
    <property type="component" value="Chromosome"/>
</dbReference>
<evidence type="ECO:0000313" key="4">
    <source>
        <dbReference type="Proteomes" id="UP001304515"/>
    </source>
</evidence>
<name>A0AA96JAX9_9FLAO</name>
<reference evidence="3 4" key="1">
    <citation type="submission" date="2023-09" db="EMBL/GenBank/DDBJ databases">
        <title>Flavobacterium sp. a novel bacteria isolate from Pepper rhizosphere.</title>
        <authorList>
            <person name="Peng Y."/>
            <person name="Lee J."/>
        </authorList>
    </citation>
    <scope>NUCLEOTIDE SEQUENCE [LARGE SCALE GENOMIC DNA]</scope>
    <source>
        <strain evidence="2">PMR2A8</strain>
        <strain evidence="3 4">PMTSA4</strain>
    </source>
</reference>
<organism evidence="3 4">
    <name type="scientific">Flavobacterium capsici</name>
    <dbReference type="NCBI Taxonomy" id="3075618"/>
    <lineage>
        <taxon>Bacteria</taxon>
        <taxon>Pseudomonadati</taxon>
        <taxon>Bacteroidota</taxon>
        <taxon>Flavobacteriia</taxon>
        <taxon>Flavobacteriales</taxon>
        <taxon>Flavobacteriaceae</taxon>
        <taxon>Flavobacterium</taxon>
    </lineage>
</organism>
<accession>A0AA96JAX9</accession>
<keyword evidence="1" id="KW-0732">Signal</keyword>
<dbReference type="InterPro" id="IPR032578">
    <property type="entry name" value="DUF4919"/>
</dbReference>
<dbReference type="KEGG" id="fcj:RN605_01675"/>
<keyword evidence="4" id="KW-1185">Reference proteome</keyword>
<protein>
    <submittedName>
        <fullName evidence="3">DUF4919 domain-containing protein</fullName>
    </submittedName>
</protein>
<dbReference type="EMBL" id="CP134878">
    <property type="protein sequence ID" value="WNM18027.1"/>
    <property type="molecule type" value="Genomic_DNA"/>
</dbReference>
<feature type="signal peptide" evidence="1">
    <location>
        <begin position="1"/>
        <end position="20"/>
    </location>
</feature>
<evidence type="ECO:0000313" key="3">
    <source>
        <dbReference type="EMBL" id="WNM22079.1"/>
    </source>
</evidence>
<dbReference type="Pfam" id="PF16266">
    <property type="entry name" value="DUF4919"/>
    <property type="match status" value="1"/>
</dbReference>
<dbReference type="EMBL" id="CP134890">
    <property type="protein sequence ID" value="WNM22079.1"/>
    <property type="molecule type" value="Genomic_DNA"/>
</dbReference>